<dbReference type="FunFam" id="2.40.330.10:FF:000001">
    <property type="entry name" value="Auxin response factor"/>
    <property type="match status" value="1"/>
</dbReference>
<dbReference type="GO" id="GO:0006355">
    <property type="term" value="P:regulation of DNA-templated transcription"/>
    <property type="evidence" value="ECO:0007669"/>
    <property type="project" value="InterPro"/>
</dbReference>
<dbReference type="Gene3D" id="3.10.20.90">
    <property type="entry name" value="Phosphatidylinositol 3-kinase Catalytic Subunit, Chain A, domain 1"/>
    <property type="match status" value="1"/>
</dbReference>
<evidence type="ECO:0000259" key="11">
    <source>
        <dbReference type="PROSITE" id="PS51745"/>
    </source>
</evidence>
<comment type="function">
    <text evidence="1 9">Auxin response factors (ARFs) are transcriptional factors that bind specifically to the DNA sequence 5'-TGTCTC-3' found in the auxin-responsive promoter elements (AuxREs).</text>
</comment>
<feature type="domain" description="PB1" evidence="11">
    <location>
        <begin position="681"/>
        <end position="765"/>
    </location>
</feature>
<keyword evidence="7 9" id="KW-0539">Nucleus</keyword>
<dbReference type="InterPro" id="IPR044835">
    <property type="entry name" value="ARF_plant"/>
</dbReference>
<dbReference type="AlphaFoldDB" id="A0AAX6E006"/>
<comment type="subunit">
    <text evidence="9">Homodimers and heterodimers.</text>
</comment>
<dbReference type="GO" id="GO:0005634">
    <property type="term" value="C:nucleus"/>
    <property type="evidence" value="ECO:0007669"/>
    <property type="project" value="UniProtKB-SubCell"/>
</dbReference>
<dbReference type="InterPro" id="IPR003340">
    <property type="entry name" value="B3_DNA-bd"/>
</dbReference>
<evidence type="ECO:0000256" key="7">
    <source>
        <dbReference type="ARBA" id="ARBA00023242"/>
    </source>
</evidence>
<dbReference type="InterPro" id="IPR015300">
    <property type="entry name" value="DNA-bd_pseudobarrel_sf"/>
</dbReference>
<keyword evidence="6 9" id="KW-0804">Transcription</keyword>
<evidence type="ECO:0000256" key="3">
    <source>
        <dbReference type="ARBA" id="ARBA00007853"/>
    </source>
</evidence>
<dbReference type="PANTHER" id="PTHR31384">
    <property type="entry name" value="AUXIN RESPONSE FACTOR 4-RELATED"/>
    <property type="match status" value="1"/>
</dbReference>
<accession>A0AAX6E006</accession>
<name>A0AAX6E006_IRIPA</name>
<protein>
    <recommendedName>
        <fullName evidence="9">Auxin response factor</fullName>
    </recommendedName>
</protein>
<reference evidence="12" key="2">
    <citation type="submission" date="2023-04" db="EMBL/GenBank/DDBJ databases">
        <authorList>
            <person name="Bruccoleri R.E."/>
            <person name="Oakeley E.J."/>
            <person name="Faust A.-M."/>
            <person name="Dessus-Babus S."/>
            <person name="Altorfer M."/>
            <person name="Burckhardt D."/>
            <person name="Oertli M."/>
            <person name="Naumann U."/>
            <person name="Petersen F."/>
            <person name="Wong J."/>
        </authorList>
    </citation>
    <scope>NUCLEOTIDE SEQUENCE</scope>
    <source>
        <strain evidence="12">GSM-AAB239-AS_SAM_17_03QT</strain>
        <tissue evidence="12">Leaf</tissue>
    </source>
</reference>
<comment type="caution">
    <text evidence="12">The sequence shown here is derived from an EMBL/GenBank/DDBJ whole genome shotgun (WGS) entry which is preliminary data.</text>
</comment>
<evidence type="ECO:0000256" key="2">
    <source>
        <dbReference type="ARBA" id="ARBA00004123"/>
    </source>
</evidence>
<dbReference type="Pfam" id="PF06507">
    <property type="entry name" value="ARF_AD"/>
    <property type="match status" value="1"/>
</dbReference>
<evidence type="ECO:0000313" key="12">
    <source>
        <dbReference type="EMBL" id="KAJ6797408.1"/>
    </source>
</evidence>
<evidence type="ECO:0000256" key="9">
    <source>
        <dbReference type="RuleBase" id="RU004561"/>
    </source>
</evidence>
<dbReference type="CDD" id="cd10017">
    <property type="entry name" value="B3_DNA"/>
    <property type="match status" value="1"/>
</dbReference>
<evidence type="ECO:0000256" key="4">
    <source>
        <dbReference type="ARBA" id="ARBA00023015"/>
    </source>
</evidence>
<keyword evidence="4 9" id="KW-0805">Transcription regulation</keyword>
<keyword evidence="5 9" id="KW-0238">DNA-binding</keyword>
<evidence type="ECO:0000256" key="5">
    <source>
        <dbReference type="ARBA" id="ARBA00023125"/>
    </source>
</evidence>
<evidence type="ECO:0000259" key="10">
    <source>
        <dbReference type="PROSITE" id="PS50863"/>
    </source>
</evidence>
<dbReference type="GO" id="GO:0003677">
    <property type="term" value="F:DNA binding"/>
    <property type="evidence" value="ECO:0007669"/>
    <property type="project" value="UniProtKB-KW"/>
</dbReference>
<feature type="domain" description="TF-B3" evidence="10">
    <location>
        <begin position="128"/>
        <end position="230"/>
    </location>
</feature>
<dbReference type="Pfam" id="PF02362">
    <property type="entry name" value="B3"/>
    <property type="match status" value="1"/>
</dbReference>
<proteinExistence type="inferred from homology"/>
<comment type="similarity">
    <text evidence="3 9">Belongs to the ARF family.</text>
</comment>
<evidence type="ECO:0000256" key="1">
    <source>
        <dbReference type="ARBA" id="ARBA00003182"/>
    </source>
</evidence>
<dbReference type="EMBL" id="JANAVB010040819">
    <property type="protein sequence ID" value="KAJ6797408.1"/>
    <property type="molecule type" value="Genomic_DNA"/>
</dbReference>
<dbReference type="InterPro" id="IPR010525">
    <property type="entry name" value="ARF_dom"/>
</dbReference>
<dbReference type="SMART" id="SM01019">
    <property type="entry name" value="B3"/>
    <property type="match status" value="1"/>
</dbReference>
<dbReference type="FunFam" id="2.30.30.1040:FF:000001">
    <property type="entry name" value="Auxin response factor"/>
    <property type="match status" value="1"/>
</dbReference>
<dbReference type="GO" id="GO:0009734">
    <property type="term" value="P:auxin-activated signaling pathway"/>
    <property type="evidence" value="ECO:0007669"/>
    <property type="project" value="UniProtKB-KW"/>
</dbReference>
<sequence>MMVGMIDLNTVEEEEEEEEGGGVCLELWHACAGPLISLPKKGSFVVYLPQAHLEHLALPDAVFRHDVPPHLLCRVLHVKLHAELATDEVYAQLSLVAQDQVQEVEGEVEEAEEELNGETRPSLMPHMFCKTLTASDTSTHGGFSVPRRAAEDCFPPLDYKQQRPSQQLVAKDLHGTEWRFRHIYRGQPRRHLLTTGWSAFVNKKKLVSGDAVLFLRGNNGDLRLGIRRAAQLKGGLPYSAVCSQNSSPGTLAAVADAVTTKSVFQIFYNPRASPSEFIVPHWKYTKSLSYSFSAGMRFKMRFESEDAAERRYTGLITGVGDMDPVRWPGSKWRCLLVRWDDDVDMSCQNRVSPWEIEPTGSVSGSIGMSAPGSKRTKICLPSVSPDFPVPNGSGCPDLGESARFHKVLQGQEIIGFGSPYDGIDVTASQVPEIRNHHYPEMRRCSNGVNSDSLSAAGGGVRVPVGNSKFYKCTGFGESFRFHKVLQGQEIFPGNPPYRGSTVDSWTENGELTGILEGVHTFSAGRRGAAPIQGYSILVPASTPLVQVSSPSSVLMFQQTSQSPWTSSVYESNKRDKGEDGSYNDFSNLSNLSSGQETALLGHPCYVRSAINKDHSESRKYAPVCVAEPGLKGNQNIGRAGCRLFGFSLTERIPVASEVDQTLPASPTLPLEAQMPSVSMGRSCTKVCKQGSNASRLINLSKCDGYDDLICELERLFDMEGLLNDKQKKWNVLYTDGENEMMLVGDGPWQLSDHLSRSNMISPRLTPTATDRSFLVPQGISQHRLKNLDIFL</sequence>
<dbReference type="Proteomes" id="UP001140949">
    <property type="component" value="Unassembled WGS sequence"/>
</dbReference>
<evidence type="ECO:0000256" key="6">
    <source>
        <dbReference type="ARBA" id="ARBA00023163"/>
    </source>
</evidence>
<dbReference type="SUPFAM" id="SSF54277">
    <property type="entry name" value="CAD &amp; PB1 domains"/>
    <property type="match status" value="1"/>
</dbReference>
<dbReference type="SUPFAM" id="SSF101936">
    <property type="entry name" value="DNA-binding pseudobarrel domain"/>
    <property type="match status" value="1"/>
</dbReference>
<keyword evidence="13" id="KW-1185">Reference proteome</keyword>
<dbReference type="Gene3D" id="2.40.330.10">
    <property type="entry name" value="DNA-binding pseudobarrel domain"/>
    <property type="match status" value="1"/>
</dbReference>
<organism evidence="12 13">
    <name type="scientific">Iris pallida</name>
    <name type="common">Sweet iris</name>
    <dbReference type="NCBI Taxonomy" id="29817"/>
    <lineage>
        <taxon>Eukaryota</taxon>
        <taxon>Viridiplantae</taxon>
        <taxon>Streptophyta</taxon>
        <taxon>Embryophyta</taxon>
        <taxon>Tracheophyta</taxon>
        <taxon>Spermatophyta</taxon>
        <taxon>Magnoliopsida</taxon>
        <taxon>Liliopsida</taxon>
        <taxon>Asparagales</taxon>
        <taxon>Iridaceae</taxon>
        <taxon>Iridoideae</taxon>
        <taxon>Irideae</taxon>
        <taxon>Iris</taxon>
    </lineage>
</organism>
<dbReference type="InterPro" id="IPR053793">
    <property type="entry name" value="PB1-like"/>
</dbReference>
<dbReference type="Gene3D" id="2.30.30.1040">
    <property type="match status" value="1"/>
</dbReference>
<evidence type="ECO:0000256" key="8">
    <source>
        <dbReference type="ARBA" id="ARBA00023294"/>
    </source>
</evidence>
<dbReference type="PROSITE" id="PS51745">
    <property type="entry name" value="PB1"/>
    <property type="match status" value="1"/>
</dbReference>
<comment type="subcellular location">
    <subcellularLocation>
        <location evidence="2 9">Nucleus</location>
    </subcellularLocation>
</comment>
<gene>
    <name evidence="12" type="ORF">M6B38_217080</name>
</gene>
<evidence type="ECO:0000313" key="13">
    <source>
        <dbReference type="Proteomes" id="UP001140949"/>
    </source>
</evidence>
<dbReference type="PROSITE" id="PS50863">
    <property type="entry name" value="B3"/>
    <property type="match status" value="1"/>
</dbReference>
<dbReference type="PANTHER" id="PTHR31384:SF5">
    <property type="entry name" value="AUXIN RESPONSE FACTOR 3"/>
    <property type="match status" value="1"/>
</dbReference>
<reference evidence="12" key="1">
    <citation type="journal article" date="2023" name="GigaByte">
        <title>Genome assembly of the bearded iris, Iris pallida Lam.</title>
        <authorList>
            <person name="Bruccoleri R.E."/>
            <person name="Oakeley E.J."/>
            <person name="Faust A.M.E."/>
            <person name="Altorfer M."/>
            <person name="Dessus-Babus S."/>
            <person name="Burckhardt D."/>
            <person name="Oertli M."/>
            <person name="Naumann U."/>
            <person name="Petersen F."/>
            <person name="Wong J."/>
        </authorList>
    </citation>
    <scope>NUCLEOTIDE SEQUENCE</scope>
    <source>
        <strain evidence="12">GSM-AAB239-AS_SAM_17_03QT</strain>
    </source>
</reference>
<keyword evidence="8 9" id="KW-0927">Auxin signaling pathway</keyword>